<dbReference type="InterPro" id="IPR051682">
    <property type="entry name" value="Mito_Persulfide_Diox"/>
</dbReference>
<sequence>MTTNKPTIYTLYERRTGTWQYVVSDPSTKAAIIIDPVLDYDAATQMITTSTADTILSLIKERDLRVEKILETHVHADHITAASYLQSRLAQEQGQKPLICIGKRIVQVQKLFGRRYHIPAEDYVGAFDKLLDDDETFSLGILKVTALHLPGHTPDHMGYVIGDNVFSGDSVLNTDLGTARADFPGGNASDLFSSGRKLLSLPDHVKVWTGHDYVTEERGEAVPFMTVRDHKQGNKHLRNGLTEEEFVALRTQRDAKLAAPKLLHPSLQMNICAGRLPEVTEEGKRYLHLPLKLGSERYPRH</sequence>
<keyword evidence="4" id="KW-1185">Reference proteome</keyword>
<dbReference type="GO" id="GO:0006749">
    <property type="term" value="P:glutathione metabolic process"/>
    <property type="evidence" value="ECO:0007669"/>
    <property type="project" value="InterPro"/>
</dbReference>
<dbReference type="CDD" id="cd07724">
    <property type="entry name" value="POD-like_MBL-fold"/>
    <property type="match status" value="1"/>
</dbReference>
<reference evidence="3 4" key="1">
    <citation type="journal article" date="2014" name="BMC Genomics">
        <title>Genome sequencing of four Aureobasidium pullulans varieties: biotechnological potential, stress tolerance, and description of new species.</title>
        <authorList>
            <person name="Gostin Ar C."/>
            <person name="Ohm R.A."/>
            <person name="Kogej T."/>
            <person name="Sonjak S."/>
            <person name="Turk M."/>
            <person name="Zajc J."/>
            <person name="Zalar P."/>
            <person name="Grube M."/>
            <person name="Sun H."/>
            <person name="Han J."/>
            <person name="Sharma A."/>
            <person name="Chiniquy J."/>
            <person name="Ngan C.Y."/>
            <person name="Lipzen A."/>
            <person name="Barry K."/>
            <person name="Grigoriev I.V."/>
            <person name="Gunde-Cimerman N."/>
        </authorList>
    </citation>
    <scope>NUCLEOTIDE SEQUENCE [LARGE SCALE GENOMIC DNA]</scope>
    <source>
        <strain evidence="3 4">CBS 110374</strain>
    </source>
</reference>
<accession>A0A074VQB7</accession>
<dbReference type="STRING" id="1043003.A0A074VQB7"/>
<dbReference type="GO" id="GO:0050313">
    <property type="term" value="F:sulfur dioxygenase activity"/>
    <property type="evidence" value="ECO:0007669"/>
    <property type="project" value="InterPro"/>
</dbReference>
<dbReference type="InterPro" id="IPR001279">
    <property type="entry name" value="Metallo-B-lactamas"/>
</dbReference>
<dbReference type="InterPro" id="IPR044528">
    <property type="entry name" value="POD-like_MBL-fold"/>
</dbReference>
<dbReference type="Proteomes" id="UP000030672">
    <property type="component" value="Unassembled WGS sequence"/>
</dbReference>
<evidence type="ECO:0000256" key="1">
    <source>
        <dbReference type="ARBA" id="ARBA00022723"/>
    </source>
</evidence>
<dbReference type="GeneID" id="63919849"/>
<feature type="domain" description="Metallo-beta-lactamase" evidence="2">
    <location>
        <begin position="17"/>
        <end position="211"/>
    </location>
</feature>
<dbReference type="GO" id="GO:0070813">
    <property type="term" value="P:hydrogen sulfide metabolic process"/>
    <property type="evidence" value="ECO:0007669"/>
    <property type="project" value="TreeGrafter"/>
</dbReference>
<dbReference type="Gene3D" id="3.60.15.10">
    <property type="entry name" value="Ribonuclease Z/Hydroxyacylglutathione hydrolase-like"/>
    <property type="match status" value="1"/>
</dbReference>
<dbReference type="HOGENOM" id="CLU_030571_6_1_1"/>
<dbReference type="Pfam" id="PF00753">
    <property type="entry name" value="Lactamase_B"/>
    <property type="match status" value="1"/>
</dbReference>
<organism evidence="3 4">
    <name type="scientific">Aureobasidium melanogenum (strain CBS 110374)</name>
    <name type="common">Aureobasidium pullulans var. melanogenum</name>
    <dbReference type="NCBI Taxonomy" id="1043003"/>
    <lineage>
        <taxon>Eukaryota</taxon>
        <taxon>Fungi</taxon>
        <taxon>Dikarya</taxon>
        <taxon>Ascomycota</taxon>
        <taxon>Pezizomycotina</taxon>
        <taxon>Dothideomycetes</taxon>
        <taxon>Dothideomycetidae</taxon>
        <taxon>Dothideales</taxon>
        <taxon>Saccotheciaceae</taxon>
        <taxon>Aureobasidium</taxon>
    </lineage>
</organism>
<keyword evidence="1" id="KW-0479">Metal-binding</keyword>
<dbReference type="InterPro" id="IPR036866">
    <property type="entry name" value="RibonucZ/Hydroxyglut_hydro"/>
</dbReference>
<protein>
    <submittedName>
        <fullName evidence="3">Putative metallo-beta-lactamase domain protein</fullName>
    </submittedName>
</protein>
<dbReference type="FunFam" id="3.60.15.10:FF:000033">
    <property type="entry name" value="MBL fold metallo-hydrolase"/>
    <property type="match status" value="1"/>
</dbReference>
<dbReference type="RefSeq" id="XP_040879666.1">
    <property type="nucleotide sequence ID" value="XM_041026476.1"/>
</dbReference>
<evidence type="ECO:0000259" key="2">
    <source>
        <dbReference type="SMART" id="SM00849"/>
    </source>
</evidence>
<dbReference type="AlphaFoldDB" id="A0A074VQB7"/>
<dbReference type="EMBL" id="KL584834">
    <property type="protein sequence ID" value="KEQ62643.1"/>
    <property type="molecule type" value="Genomic_DNA"/>
</dbReference>
<dbReference type="SUPFAM" id="SSF56281">
    <property type="entry name" value="Metallo-hydrolase/oxidoreductase"/>
    <property type="match status" value="1"/>
</dbReference>
<name>A0A074VQB7_AURM1</name>
<dbReference type="PANTHER" id="PTHR43084:SF1">
    <property type="entry name" value="PERSULFIDE DIOXYGENASE ETHE1, MITOCHONDRIAL"/>
    <property type="match status" value="1"/>
</dbReference>
<evidence type="ECO:0000313" key="3">
    <source>
        <dbReference type="EMBL" id="KEQ62643.1"/>
    </source>
</evidence>
<dbReference type="PANTHER" id="PTHR43084">
    <property type="entry name" value="PERSULFIDE DIOXYGENASE ETHE1"/>
    <property type="match status" value="1"/>
</dbReference>
<gene>
    <name evidence="3" type="ORF">M437DRAFT_75749</name>
</gene>
<evidence type="ECO:0000313" key="4">
    <source>
        <dbReference type="Proteomes" id="UP000030672"/>
    </source>
</evidence>
<dbReference type="GO" id="GO:0046872">
    <property type="term" value="F:metal ion binding"/>
    <property type="evidence" value="ECO:0007669"/>
    <property type="project" value="UniProtKB-KW"/>
</dbReference>
<dbReference type="SMART" id="SM00849">
    <property type="entry name" value="Lactamase_B"/>
    <property type="match status" value="1"/>
</dbReference>
<proteinExistence type="predicted"/>